<dbReference type="EMBL" id="MDYQ01000441">
    <property type="protein sequence ID" value="PRP74783.1"/>
    <property type="molecule type" value="Genomic_DNA"/>
</dbReference>
<evidence type="ECO:0000313" key="2">
    <source>
        <dbReference type="Proteomes" id="UP000241769"/>
    </source>
</evidence>
<comment type="caution">
    <text evidence="1">The sequence shown here is derived from an EMBL/GenBank/DDBJ whole genome shotgun (WGS) entry which is preliminary data.</text>
</comment>
<sequence>MQTVVLKAASLVERQAVSHAGILSHTTHSANPLKSVGESIVSHMVGENEVDRINNFQTAVDFVVDNDSLTKTAMASMAREAIANQNEAISHNAFPANLLSDHFDVTQDIQSTTTTTTKSALIPHSSGSTLLESVTKETTYEQGEASLTTTMKETLVADVSTDAKVDEVLNDLKPVSISSPADVLSEIISDSMASLHVDDAKQEVIDKVEQLAVALEGEDREQLAQLVEETAQLPVEGFITPSMIGTPVSELTPKTNLSGSVVPLVNGATTLDFLTA</sequence>
<evidence type="ECO:0000313" key="1">
    <source>
        <dbReference type="EMBL" id="PRP74783.1"/>
    </source>
</evidence>
<name>A0A2P6MSV8_9EUKA</name>
<keyword evidence="2" id="KW-1185">Reference proteome</keyword>
<gene>
    <name evidence="1" type="ORF">PROFUN_06644</name>
</gene>
<protein>
    <submittedName>
        <fullName evidence="1">Uncharacterized protein</fullName>
    </submittedName>
</protein>
<reference evidence="1 2" key="1">
    <citation type="journal article" date="2018" name="Genome Biol. Evol.">
        <title>Multiple Roots of Fruiting Body Formation in Amoebozoa.</title>
        <authorList>
            <person name="Hillmann F."/>
            <person name="Forbes G."/>
            <person name="Novohradska S."/>
            <person name="Ferling I."/>
            <person name="Riege K."/>
            <person name="Groth M."/>
            <person name="Westermann M."/>
            <person name="Marz M."/>
            <person name="Spaller T."/>
            <person name="Winckler T."/>
            <person name="Schaap P."/>
            <person name="Glockner G."/>
        </authorList>
    </citation>
    <scope>NUCLEOTIDE SEQUENCE [LARGE SCALE GENOMIC DNA]</scope>
    <source>
        <strain evidence="1 2">Jena</strain>
    </source>
</reference>
<dbReference type="InParanoid" id="A0A2P6MSV8"/>
<accession>A0A2P6MSV8</accession>
<organism evidence="1 2">
    <name type="scientific">Planoprotostelium fungivorum</name>
    <dbReference type="NCBI Taxonomy" id="1890364"/>
    <lineage>
        <taxon>Eukaryota</taxon>
        <taxon>Amoebozoa</taxon>
        <taxon>Evosea</taxon>
        <taxon>Variosea</taxon>
        <taxon>Cavosteliida</taxon>
        <taxon>Cavosteliaceae</taxon>
        <taxon>Planoprotostelium</taxon>
    </lineage>
</organism>
<dbReference type="AlphaFoldDB" id="A0A2P6MSV8"/>
<proteinExistence type="predicted"/>
<dbReference type="Proteomes" id="UP000241769">
    <property type="component" value="Unassembled WGS sequence"/>
</dbReference>